<dbReference type="Proteomes" id="UP000680866">
    <property type="component" value="Chromosome"/>
</dbReference>
<sequence>MVGTAAVFIEVDLASMTQVLLREKVGRYLAYAADRAWDGVWPNCPPLLLLTTTASRAATFVAAAGKMLAASRRGNVVYGGQAGRDIAAAEALVVAACGLVRDPDTAAGDVVWMLPQEEATLVSLPELLAERIEAQARARHWLAEADAAADRDRLVDELRAVDVDDVGRLLAAPAAAAMLEFLAGSDPGRLVDEPELAEILLAWWTDRDDVAGDRLRRLLTDRHAREWARQVDALLTAVDAQGDQPRLCVAATRLLRHRLLSRIDVDLLGTPLGRTREQLQADLLDGYQADRDAAAAAAYARLSRRARRTTSVEQLAGEHDQEHLLVCDVCRIVTRRPAPGEWPPGEFCTYCGDGEPVPYERHDQVPTLDALVDELRAVAGNQTPVADPLVDGLRAAADKGHPAGAS</sequence>
<dbReference type="EMBL" id="AP023359">
    <property type="protein sequence ID" value="BCJ67976.1"/>
    <property type="molecule type" value="Genomic_DNA"/>
</dbReference>
<gene>
    <name evidence="1" type="ORF">Prubr_49970</name>
</gene>
<evidence type="ECO:0000313" key="1">
    <source>
        <dbReference type="EMBL" id="BCJ67976.1"/>
    </source>
</evidence>
<proteinExistence type="predicted"/>
<organism evidence="1 2">
    <name type="scientific">Polymorphospora rubra</name>
    <dbReference type="NCBI Taxonomy" id="338584"/>
    <lineage>
        <taxon>Bacteria</taxon>
        <taxon>Bacillati</taxon>
        <taxon>Actinomycetota</taxon>
        <taxon>Actinomycetes</taxon>
        <taxon>Micromonosporales</taxon>
        <taxon>Micromonosporaceae</taxon>
        <taxon>Polymorphospora</taxon>
    </lineage>
</organism>
<dbReference type="AlphaFoldDB" id="A0A810N3K7"/>
<accession>A0A810N3K7</accession>
<evidence type="ECO:0000313" key="2">
    <source>
        <dbReference type="Proteomes" id="UP000680866"/>
    </source>
</evidence>
<keyword evidence="2" id="KW-1185">Reference proteome</keyword>
<dbReference type="KEGG" id="pry:Prubr_49970"/>
<reference evidence="1" key="1">
    <citation type="submission" date="2020-08" db="EMBL/GenBank/DDBJ databases">
        <title>Whole genome shotgun sequence of Polymorphospora rubra NBRC 101157.</title>
        <authorList>
            <person name="Komaki H."/>
            <person name="Tamura T."/>
        </authorList>
    </citation>
    <scope>NUCLEOTIDE SEQUENCE</scope>
    <source>
        <strain evidence="1">NBRC 101157</strain>
    </source>
</reference>
<protein>
    <submittedName>
        <fullName evidence="1">Uncharacterized protein</fullName>
    </submittedName>
</protein>
<name>A0A810N3K7_9ACTN</name>